<dbReference type="InterPro" id="IPR011856">
    <property type="entry name" value="tRNA_endonuc-like_dom_sf"/>
</dbReference>
<dbReference type="SUPFAM" id="SSF52980">
    <property type="entry name" value="Restriction endonuclease-like"/>
    <property type="match status" value="1"/>
</dbReference>
<evidence type="ECO:0000259" key="1">
    <source>
        <dbReference type="Pfam" id="PF04471"/>
    </source>
</evidence>
<dbReference type="InterPro" id="IPR011335">
    <property type="entry name" value="Restrct_endonuc-II-like"/>
</dbReference>
<gene>
    <name evidence="2" type="ORF">ACFQSB_17305</name>
</gene>
<dbReference type="InterPro" id="IPR007560">
    <property type="entry name" value="Restrct_endonuc_IV_Mrr"/>
</dbReference>
<dbReference type="GO" id="GO:0004519">
    <property type="term" value="F:endonuclease activity"/>
    <property type="evidence" value="ECO:0007669"/>
    <property type="project" value="UniProtKB-KW"/>
</dbReference>
<proteinExistence type="predicted"/>
<dbReference type="Gene3D" id="3.40.1350.10">
    <property type="match status" value="1"/>
</dbReference>
<dbReference type="PANTHER" id="PTHR30015">
    <property type="entry name" value="MRR RESTRICTION SYSTEM PROTEIN"/>
    <property type="match status" value="1"/>
</dbReference>
<dbReference type="PANTHER" id="PTHR30015:SF7">
    <property type="entry name" value="TYPE IV METHYL-DIRECTED RESTRICTION ENZYME ECOKMRR"/>
    <property type="match status" value="1"/>
</dbReference>
<dbReference type="Pfam" id="PF04471">
    <property type="entry name" value="Mrr_cat"/>
    <property type="match status" value="1"/>
</dbReference>
<feature type="domain" description="Restriction endonuclease type IV Mrr" evidence="1">
    <location>
        <begin position="3"/>
        <end position="52"/>
    </location>
</feature>
<keyword evidence="2" id="KW-0255">Endonuclease</keyword>
<name>A0ABW2P862_9ACTN</name>
<accession>A0ABW2P862</accession>
<dbReference type="EMBL" id="JBHTCG010000010">
    <property type="protein sequence ID" value="MFC7383978.1"/>
    <property type="molecule type" value="Genomic_DNA"/>
</dbReference>
<evidence type="ECO:0000313" key="2">
    <source>
        <dbReference type="EMBL" id="MFC7383978.1"/>
    </source>
</evidence>
<sequence>MSAVRDLYGTLQNEGASKGILVTTAGYGQASFEFAKNKPIELIDGANLLYLLEEHAGVQAKIVPPDGWRDPA</sequence>
<evidence type="ECO:0000313" key="3">
    <source>
        <dbReference type="Proteomes" id="UP001596496"/>
    </source>
</evidence>
<organism evidence="2 3">
    <name type="scientific">Sphaerisporangium rhizosphaerae</name>
    <dbReference type="NCBI Taxonomy" id="2269375"/>
    <lineage>
        <taxon>Bacteria</taxon>
        <taxon>Bacillati</taxon>
        <taxon>Actinomycetota</taxon>
        <taxon>Actinomycetes</taxon>
        <taxon>Streptosporangiales</taxon>
        <taxon>Streptosporangiaceae</taxon>
        <taxon>Sphaerisporangium</taxon>
    </lineage>
</organism>
<keyword evidence="2" id="KW-0378">Hydrolase</keyword>
<dbReference type="InterPro" id="IPR052906">
    <property type="entry name" value="Type_IV_Methyl-Rstrct_Enzyme"/>
</dbReference>
<reference evidence="3" key="1">
    <citation type="journal article" date="2019" name="Int. J. Syst. Evol. Microbiol.">
        <title>The Global Catalogue of Microorganisms (GCM) 10K type strain sequencing project: providing services to taxonomists for standard genome sequencing and annotation.</title>
        <authorList>
            <consortium name="The Broad Institute Genomics Platform"/>
            <consortium name="The Broad Institute Genome Sequencing Center for Infectious Disease"/>
            <person name="Wu L."/>
            <person name="Ma J."/>
        </authorList>
    </citation>
    <scope>NUCLEOTIDE SEQUENCE [LARGE SCALE GENOMIC DNA]</scope>
    <source>
        <strain evidence="3">CECT 7649</strain>
    </source>
</reference>
<protein>
    <submittedName>
        <fullName evidence="2">Restriction endonuclease</fullName>
    </submittedName>
</protein>
<keyword evidence="3" id="KW-1185">Reference proteome</keyword>
<comment type="caution">
    <text evidence="2">The sequence shown here is derived from an EMBL/GenBank/DDBJ whole genome shotgun (WGS) entry which is preliminary data.</text>
</comment>
<dbReference type="RefSeq" id="WP_380827764.1">
    <property type="nucleotide sequence ID" value="NZ_JBHTCG010000010.1"/>
</dbReference>
<dbReference type="Proteomes" id="UP001596496">
    <property type="component" value="Unassembled WGS sequence"/>
</dbReference>
<keyword evidence="2" id="KW-0540">Nuclease</keyword>